<accession>A0RVE4</accession>
<evidence type="ECO:0000313" key="1">
    <source>
        <dbReference type="EMBL" id="ABK77311.1"/>
    </source>
</evidence>
<evidence type="ECO:0000313" key="2">
    <source>
        <dbReference type="Proteomes" id="UP000000758"/>
    </source>
</evidence>
<organism evidence="1 2">
    <name type="scientific">Cenarchaeum symbiosum (strain A)</name>
    <dbReference type="NCBI Taxonomy" id="414004"/>
    <lineage>
        <taxon>Archaea</taxon>
        <taxon>Nitrososphaerota</taxon>
        <taxon>Candidatus Cenarchaeales</taxon>
        <taxon>Candidatus Cenarchaeaceae</taxon>
        <taxon>Candidatus Cenarchaeum</taxon>
    </lineage>
</organism>
<dbReference type="KEGG" id="csy:CENSYa_0678"/>
<gene>
    <name evidence="1" type="ordered locus">CENSYa_0678</name>
</gene>
<keyword evidence="2" id="KW-1185">Reference proteome</keyword>
<dbReference type="STRING" id="414004.CENSYa_0678"/>
<dbReference type="EMBL" id="DP000238">
    <property type="protein sequence ID" value="ABK77311.1"/>
    <property type="molecule type" value="Genomic_DNA"/>
</dbReference>
<dbReference type="Proteomes" id="UP000000758">
    <property type="component" value="Chromosome"/>
</dbReference>
<reference evidence="1 2" key="1">
    <citation type="journal article" date="2006" name="Proc. Natl. Acad. Sci. U.S.A.">
        <title>Genomic analysis of the uncultivated marine crenarchaeote Cenarchaeum symbiosum.</title>
        <authorList>
            <person name="Hallam S.J."/>
            <person name="Konstantinidis K.T."/>
            <person name="Putnam N."/>
            <person name="Schleper C."/>
            <person name="Watanabe Y."/>
            <person name="Sugahara J."/>
            <person name="Preston C."/>
            <person name="de la Torre J."/>
            <person name="Richardson P.M."/>
            <person name="DeLong E.F."/>
        </authorList>
    </citation>
    <scope>NUCLEOTIDE SEQUENCE [LARGE SCALE GENOMIC DNA]</scope>
    <source>
        <strain evidence="2">A</strain>
    </source>
</reference>
<name>A0RVE4_CENSY</name>
<proteinExistence type="predicted"/>
<dbReference type="HOGENOM" id="CLU_2299219_0_0_2"/>
<sequence length="100" mass="10371">MLGAHGKAGPLKMVVCRACILLGGKRPCMLCAVQGGKSGHGAQAPCCICVDAYCGVGGDIHGLCISHPRRGRVPSLILLEGTYVERILPVCAIGSALMRR</sequence>
<protein>
    <submittedName>
        <fullName evidence="1">Uncharacterized protein</fullName>
    </submittedName>
</protein>
<dbReference type="AlphaFoldDB" id="A0RVE4"/>
<dbReference type="EnsemblBacteria" id="ABK77311">
    <property type="protein sequence ID" value="ABK77311"/>
    <property type="gene ID" value="CENSYa_0678"/>
</dbReference>